<dbReference type="InterPro" id="IPR017970">
    <property type="entry name" value="Homeobox_CS"/>
</dbReference>
<evidence type="ECO:0000256" key="2">
    <source>
        <dbReference type="ARBA" id="ARBA00023125"/>
    </source>
</evidence>
<dbReference type="GO" id="GO:0000978">
    <property type="term" value="F:RNA polymerase II cis-regulatory region sequence-specific DNA binding"/>
    <property type="evidence" value="ECO:0007669"/>
    <property type="project" value="TreeGrafter"/>
</dbReference>
<dbReference type="FunFam" id="1.10.10.60:FF:000424">
    <property type="entry name" value="ANTP homeobox protein"/>
    <property type="match status" value="1"/>
</dbReference>
<dbReference type="WBParaSite" id="SRAE_2000172600.1">
    <property type="protein sequence ID" value="SRAE_2000172600.1"/>
    <property type="gene ID" value="WBGene00261932"/>
</dbReference>
<evidence type="ECO:0000313" key="11">
    <source>
        <dbReference type="WBParaSite" id="SRAE_2000172600.1"/>
    </source>
</evidence>
<dbReference type="GO" id="GO:0005634">
    <property type="term" value="C:nucleus"/>
    <property type="evidence" value="ECO:0007669"/>
    <property type="project" value="UniProtKB-SubCell"/>
</dbReference>
<name>A0A090LBA9_STRRB</name>
<evidence type="ECO:0000256" key="3">
    <source>
        <dbReference type="ARBA" id="ARBA00023155"/>
    </source>
</evidence>
<evidence type="ECO:0000313" key="9">
    <source>
        <dbReference type="EMBL" id="CEF67061.1"/>
    </source>
</evidence>
<keyword evidence="4 5" id="KW-0539">Nucleus</keyword>
<dbReference type="PROSITE" id="PS00027">
    <property type="entry name" value="HOMEOBOX_1"/>
    <property type="match status" value="1"/>
</dbReference>
<dbReference type="PRINTS" id="PR00031">
    <property type="entry name" value="HTHREPRESSR"/>
</dbReference>
<dbReference type="GO" id="GO:0000981">
    <property type="term" value="F:DNA-binding transcription factor activity, RNA polymerase II-specific"/>
    <property type="evidence" value="ECO:0007669"/>
    <property type="project" value="InterPro"/>
</dbReference>
<dbReference type="WormBase" id="SRAE_2000172600">
    <property type="protein sequence ID" value="SRP04519"/>
    <property type="gene ID" value="WBGene00261932"/>
</dbReference>
<feature type="region of interest" description="Disordered" evidence="7">
    <location>
        <begin position="215"/>
        <end position="319"/>
    </location>
</feature>
<reference evidence="9 10" key="1">
    <citation type="submission" date="2014-09" db="EMBL/GenBank/DDBJ databases">
        <authorList>
            <person name="Martin A.A."/>
        </authorList>
    </citation>
    <scope>NUCLEOTIDE SEQUENCE</scope>
    <source>
        <strain evidence="10">ED321</strain>
        <strain evidence="9">ED321 Heterogonic</strain>
    </source>
</reference>
<evidence type="ECO:0000313" key="10">
    <source>
        <dbReference type="Proteomes" id="UP000035682"/>
    </source>
</evidence>
<organism evidence="9">
    <name type="scientific">Strongyloides ratti</name>
    <name type="common">Parasitic roundworm</name>
    <dbReference type="NCBI Taxonomy" id="34506"/>
    <lineage>
        <taxon>Eukaryota</taxon>
        <taxon>Metazoa</taxon>
        <taxon>Ecdysozoa</taxon>
        <taxon>Nematoda</taxon>
        <taxon>Chromadorea</taxon>
        <taxon>Rhabditida</taxon>
        <taxon>Tylenchina</taxon>
        <taxon>Panagrolaimomorpha</taxon>
        <taxon>Strongyloidoidea</taxon>
        <taxon>Strongyloididae</taxon>
        <taxon>Strongyloides</taxon>
    </lineage>
</organism>
<gene>
    <name evidence="9 11 12" type="ORF">SRAE_2000172600</name>
</gene>
<dbReference type="PROSITE" id="PS50071">
    <property type="entry name" value="HOMEOBOX_2"/>
    <property type="match status" value="1"/>
</dbReference>
<evidence type="ECO:0000256" key="7">
    <source>
        <dbReference type="SAM" id="MobiDB-lite"/>
    </source>
</evidence>
<protein>
    <submittedName>
        <fullName evidence="9 11">Homeotic protein distal-less</fullName>
    </submittedName>
</protein>
<dbReference type="SMART" id="SM00389">
    <property type="entry name" value="HOX"/>
    <property type="match status" value="1"/>
</dbReference>
<evidence type="ECO:0000256" key="5">
    <source>
        <dbReference type="PROSITE-ProRule" id="PRU00108"/>
    </source>
</evidence>
<dbReference type="InterPro" id="IPR001356">
    <property type="entry name" value="HD"/>
</dbReference>
<comment type="subcellular location">
    <subcellularLocation>
        <location evidence="1 5 6">Nucleus</location>
    </subcellularLocation>
</comment>
<dbReference type="CDD" id="cd00086">
    <property type="entry name" value="homeodomain"/>
    <property type="match status" value="1"/>
</dbReference>
<dbReference type="RefSeq" id="XP_024506261.1">
    <property type="nucleotide sequence ID" value="XM_024652712.1"/>
</dbReference>
<feature type="DNA-binding region" description="Homeobox" evidence="5">
    <location>
        <begin position="163"/>
        <end position="222"/>
    </location>
</feature>
<dbReference type="OrthoDB" id="6159439at2759"/>
<feature type="domain" description="Homeobox" evidence="8">
    <location>
        <begin position="161"/>
        <end position="221"/>
    </location>
</feature>
<dbReference type="PANTHER" id="PTHR24327">
    <property type="entry name" value="HOMEOBOX PROTEIN"/>
    <property type="match status" value="1"/>
</dbReference>
<keyword evidence="3 5" id="KW-0371">Homeobox</keyword>
<dbReference type="Gene3D" id="1.10.10.60">
    <property type="entry name" value="Homeodomain-like"/>
    <property type="match status" value="1"/>
</dbReference>
<dbReference type="InterPro" id="IPR020479">
    <property type="entry name" value="HD_metazoa"/>
</dbReference>
<sequence length="407" mass="44287">MSCGSVEATKDLQSCSYAELDGSKDISNIYSRQSTSLDYSQIGVTNNIDTTTSPGLADATAKLVAAAANYSNNGVYNNPPDFRINTVQGTPYFYPGSFTSSTATQLQTMTQNSIYSTAQNGNQVTNPFLYHQNTSSPEGFGNDHTTKIIEGGEVRINGKGKKIRKPRTIYSSQQLQQLQKRFERTQYLALPERAELAATLGLSQTQVKIWFQNRRSKHKKLSKNGDGDDDRTSDDEDMAAGDTSSSNADGTNSPDPDDISRCQNTSPNHGSGTNSNPSSSIPPISASNQNVSTTLQSTDDSNNTVPSTIPPTSQWNISTGAPPFTSGLMIPPQTNPSYPYNSFLCGPNSLPQNMFGNTGVSSIPTQGAFDKYPTGMENTFDMKSYMCDPQTHYYPQQYFSGTQPYNY</sequence>
<dbReference type="InterPro" id="IPR009057">
    <property type="entry name" value="Homeodomain-like_sf"/>
</dbReference>
<accession>A0A090LBA9</accession>
<evidence type="ECO:0000256" key="1">
    <source>
        <dbReference type="ARBA" id="ARBA00004123"/>
    </source>
</evidence>
<dbReference type="Pfam" id="PF00046">
    <property type="entry name" value="Homeodomain"/>
    <property type="match status" value="1"/>
</dbReference>
<evidence type="ECO:0000313" key="12">
    <source>
        <dbReference type="WormBase" id="SRAE_2000172600"/>
    </source>
</evidence>
<reference evidence="11" key="2">
    <citation type="submission" date="2020-12" db="UniProtKB">
        <authorList>
            <consortium name="WormBaseParasite"/>
        </authorList>
    </citation>
    <scope>IDENTIFICATION</scope>
</reference>
<feature type="compositionally biased region" description="Polar residues" evidence="7">
    <location>
        <begin position="242"/>
        <end position="254"/>
    </location>
</feature>
<dbReference type="PANTHER" id="PTHR24327:SF81">
    <property type="entry name" value="HOMEOTIC PROTEIN DISTAL-LESS-RELATED"/>
    <property type="match status" value="1"/>
</dbReference>
<dbReference type="CTD" id="36379426"/>
<evidence type="ECO:0000256" key="4">
    <source>
        <dbReference type="ARBA" id="ARBA00023242"/>
    </source>
</evidence>
<dbReference type="Proteomes" id="UP000035682">
    <property type="component" value="Unplaced"/>
</dbReference>
<dbReference type="PRINTS" id="PR00024">
    <property type="entry name" value="HOMEOBOX"/>
</dbReference>
<dbReference type="STRING" id="34506.A0A090LBA9"/>
<evidence type="ECO:0000256" key="6">
    <source>
        <dbReference type="RuleBase" id="RU000682"/>
    </source>
</evidence>
<evidence type="ECO:0000259" key="8">
    <source>
        <dbReference type="PROSITE" id="PS50071"/>
    </source>
</evidence>
<keyword evidence="10" id="KW-1185">Reference proteome</keyword>
<dbReference type="SUPFAM" id="SSF46689">
    <property type="entry name" value="Homeodomain-like"/>
    <property type="match status" value="1"/>
</dbReference>
<dbReference type="InterPro" id="IPR000047">
    <property type="entry name" value="HTH_motif"/>
</dbReference>
<proteinExistence type="predicted"/>
<dbReference type="InterPro" id="IPR050460">
    <property type="entry name" value="Distal-less_Homeobox_TF"/>
</dbReference>
<feature type="compositionally biased region" description="Low complexity" evidence="7">
    <location>
        <begin position="264"/>
        <end position="288"/>
    </location>
</feature>
<keyword evidence="2 5" id="KW-0238">DNA-binding</keyword>
<dbReference type="GeneID" id="36379426"/>
<feature type="compositionally biased region" description="Polar residues" evidence="7">
    <location>
        <begin position="289"/>
        <end position="319"/>
    </location>
</feature>
<feature type="compositionally biased region" description="Acidic residues" evidence="7">
    <location>
        <begin position="227"/>
        <end position="239"/>
    </location>
</feature>
<dbReference type="EMBL" id="LN609529">
    <property type="protein sequence ID" value="CEF67061.1"/>
    <property type="molecule type" value="Genomic_DNA"/>
</dbReference>
<dbReference type="AlphaFoldDB" id="A0A090LBA9"/>